<comment type="caution">
    <text evidence="1">The sequence shown here is derived from an EMBL/GenBank/DDBJ whole genome shotgun (WGS) entry which is preliminary data.</text>
</comment>
<dbReference type="RefSeq" id="WP_100350250.1">
    <property type="nucleotide sequence ID" value="NZ_PGTZ01000008.1"/>
</dbReference>
<dbReference type="OrthoDB" id="981635at2"/>
<dbReference type="Gene3D" id="1.10.3540.10">
    <property type="entry name" value="uncharacterized protein from magnetospirillum magneticum domain"/>
    <property type="match status" value="1"/>
</dbReference>
<keyword evidence="2" id="KW-1185">Reference proteome</keyword>
<reference evidence="1 2" key="1">
    <citation type="submission" date="2017-11" db="EMBL/GenBank/DDBJ databases">
        <title>Genomic Encyclopedia of Archaeal and Bacterial Type Strains, Phase II (KMG-II): From Individual Species to Whole Genera.</title>
        <authorList>
            <person name="Goeker M."/>
        </authorList>
    </citation>
    <scope>NUCLEOTIDE SEQUENCE [LARGE SCALE GENOMIC DNA]</scope>
    <source>
        <strain evidence="1 2">DSM 22413</strain>
    </source>
</reference>
<dbReference type="InterPro" id="IPR014948">
    <property type="entry name" value="BrxA"/>
</dbReference>
<evidence type="ECO:0000313" key="1">
    <source>
        <dbReference type="EMBL" id="PJI93571.1"/>
    </source>
</evidence>
<dbReference type="EMBL" id="PGTZ01000008">
    <property type="protein sequence ID" value="PJI93571.1"/>
    <property type="molecule type" value="Genomic_DNA"/>
</dbReference>
<dbReference type="Proteomes" id="UP000231586">
    <property type="component" value="Unassembled WGS sequence"/>
</dbReference>
<sequence length="203" mass="22920">MSQGPDAAQRYRLSFSTGGLFLLGGPVAARLFLDLHDWAAVRGALNAGNLLQARTVSSATRWSRELVQRLEELSESEVNLLADAISDERAHLLWAAACRRYDLLGEFAEEVLRDRFLLLAPEIHAEDFEVFLRGKEPWHIELDDLTESTRRKLRTNTFLMMREAGFLTDSGAIVPTILSERLRMSFAANIPSDIRFFPTREAA</sequence>
<name>A0A2M8WRL0_9MICO</name>
<proteinExistence type="predicted"/>
<dbReference type="InterPro" id="IPR023137">
    <property type="entry name" value="BrxA_sf"/>
</dbReference>
<evidence type="ECO:0000313" key="2">
    <source>
        <dbReference type="Proteomes" id="UP000231586"/>
    </source>
</evidence>
<protein>
    <submittedName>
        <fullName evidence="1">Putative inner membrane protein DUF1819</fullName>
    </submittedName>
</protein>
<gene>
    <name evidence="1" type="ORF">CLV34_2147</name>
</gene>
<dbReference type="Pfam" id="PF08849">
    <property type="entry name" value="BrxA"/>
    <property type="match status" value="1"/>
</dbReference>
<dbReference type="AlphaFoldDB" id="A0A2M8WRL0"/>
<organism evidence="1 2">
    <name type="scientific">Luteimicrobium subarcticum</name>
    <dbReference type="NCBI Taxonomy" id="620910"/>
    <lineage>
        <taxon>Bacteria</taxon>
        <taxon>Bacillati</taxon>
        <taxon>Actinomycetota</taxon>
        <taxon>Actinomycetes</taxon>
        <taxon>Micrococcales</taxon>
        <taxon>Luteimicrobium</taxon>
    </lineage>
</organism>
<accession>A0A2M8WRL0</accession>